<proteinExistence type="predicted"/>
<accession>A0A7J0BVV3</accession>
<evidence type="ECO:0000313" key="4">
    <source>
        <dbReference type="Proteomes" id="UP000503820"/>
    </source>
</evidence>
<keyword evidence="4" id="KW-1185">Reference proteome</keyword>
<organism evidence="3 4">
    <name type="scientific">Desulfovibrio psychrotolerans</name>
    <dbReference type="NCBI Taxonomy" id="415242"/>
    <lineage>
        <taxon>Bacteria</taxon>
        <taxon>Pseudomonadati</taxon>
        <taxon>Thermodesulfobacteriota</taxon>
        <taxon>Desulfovibrionia</taxon>
        <taxon>Desulfovibrionales</taxon>
        <taxon>Desulfovibrionaceae</taxon>
        <taxon>Desulfovibrio</taxon>
    </lineage>
</organism>
<dbReference type="Pfam" id="PF20068">
    <property type="entry name" value="Amphi-Trp"/>
    <property type="match status" value="1"/>
</dbReference>
<evidence type="ECO:0000313" key="3">
    <source>
        <dbReference type="EMBL" id="GFM37839.1"/>
    </source>
</evidence>
<feature type="region of interest" description="Disordered" evidence="1">
    <location>
        <begin position="113"/>
        <end position="219"/>
    </location>
</feature>
<gene>
    <name evidence="3" type="ORF">DSM19430T_25230</name>
</gene>
<feature type="compositionally biased region" description="Low complexity" evidence="1">
    <location>
        <begin position="148"/>
        <end position="186"/>
    </location>
</feature>
<feature type="domain" description="Amphi-Trp" evidence="2">
    <location>
        <begin position="10"/>
        <end position="78"/>
    </location>
</feature>
<reference evidence="3 4" key="1">
    <citation type="submission" date="2020-05" db="EMBL/GenBank/DDBJ databases">
        <title>Draft genome sequence of Desulfovibrio psychrotolerans JS1T.</title>
        <authorList>
            <person name="Ueno A."/>
            <person name="Tamazawa S."/>
            <person name="Tamamura S."/>
            <person name="Murakami T."/>
            <person name="Kiyama T."/>
            <person name="Inomata H."/>
            <person name="Amano Y."/>
            <person name="Miyakawa K."/>
            <person name="Tamaki H."/>
            <person name="Naganuma T."/>
            <person name="Kaneko K."/>
        </authorList>
    </citation>
    <scope>NUCLEOTIDE SEQUENCE [LARGE SCALE GENOMIC DNA]</scope>
    <source>
        <strain evidence="3 4">JS1</strain>
    </source>
</reference>
<dbReference type="Proteomes" id="UP000503820">
    <property type="component" value="Unassembled WGS sequence"/>
</dbReference>
<dbReference type="NCBIfam" id="TIGR04354">
    <property type="entry name" value="amphi-Trp"/>
    <property type="match status" value="1"/>
</dbReference>
<protein>
    <recommendedName>
        <fullName evidence="2">Amphi-Trp domain-containing protein</fullName>
    </recommendedName>
</protein>
<dbReference type="InterPro" id="IPR027598">
    <property type="entry name" value="Amphi-Trp_dom"/>
</dbReference>
<comment type="caution">
    <text evidence="3">The sequence shown here is derived from an EMBL/GenBank/DDBJ whole genome shotgun (WGS) entry which is preliminary data.</text>
</comment>
<name>A0A7J0BVV3_9BACT</name>
<feature type="compositionally biased region" description="Basic residues" evidence="1">
    <location>
        <begin position="208"/>
        <end position="219"/>
    </location>
</feature>
<sequence length="219" mass="22480">MEKNKISVTQQLAFADAVAYLEALVQSLKAGRVVVEQGGEQVVLTTPEHLEVTVEARTKKDRQKFALELEWYSAPAVESAAVTISAVPAAPCCTATAATPDTTATTVTVETTQQAPAEENASSEECATPESPASPEPRHITTAQEKNAPQAVAAPAQPNTAKPAPAPEAPASKAPAPKASAGTAGKNAAVPPRSKAPGQKTGKAGNRSAKKQPAGRRTS</sequence>
<evidence type="ECO:0000259" key="2">
    <source>
        <dbReference type="Pfam" id="PF20068"/>
    </source>
</evidence>
<dbReference type="EMBL" id="BLVP01000010">
    <property type="protein sequence ID" value="GFM37839.1"/>
    <property type="molecule type" value="Genomic_DNA"/>
</dbReference>
<dbReference type="RefSeq" id="WP_174410465.1">
    <property type="nucleotide sequence ID" value="NZ_BLVP01000010.1"/>
</dbReference>
<evidence type="ECO:0000256" key="1">
    <source>
        <dbReference type="SAM" id="MobiDB-lite"/>
    </source>
</evidence>
<dbReference type="AlphaFoldDB" id="A0A7J0BVV3"/>